<proteinExistence type="predicted"/>
<evidence type="ECO:0000256" key="1">
    <source>
        <dbReference type="SAM" id="MobiDB-lite"/>
    </source>
</evidence>
<evidence type="ECO:0000256" key="2">
    <source>
        <dbReference type="SAM" id="SignalP"/>
    </source>
</evidence>
<protein>
    <submittedName>
        <fullName evidence="3">Uncharacterized protein</fullName>
    </submittedName>
</protein>
<feature type="signal peptide" evidence="2">
    <location>
        <begin position="1"/>
        <end position="22"/>
    </location>
</feature>
<keyword evidence="2" id="KW-0732">Signal</keyword>
<sequence length="530" mass="59343">MHRHILILAVLNANTLIQGVYSWWQIPILEYRVSTSASVLKNLNNINGSQPAANVDLFPRIRISEELSTHRCSLVPYTELSRVGQKGNVEALLVLNDPRTLPRADVLLFYRYRHCGTGVDPFIVVKLNSMQGLQVIDFKGLGIKTRAMVIKGYRIWDPEVKPYLRDAPDARTGVWYFDNPIGKFFWVDAHVNLIKDPFTKAVMDEGYSSEWGPMTEAMQMDYEEYRRNNPNPPRIDPVIDPLSGDKRLPHRFEDMVEGFKDAASAGRQDSWIEHYRKLYNMANFISQNIATSMGSNPVEGYKAFLEAPKDAQAIGDSMSQNQFEDIDAFSVKGEAGDEGETFVVKEEGEGEAGGERGVEDVIEVVDEGMEEEVEEGPHESDMEDPYDTLDANESNHNITDLAPVAVLGFLDEIVLHERVSLRDWRASAGFNAVDVADELETKVKPSGRPRGVQSYRGAHNQGQRKVGSTRASVAPRPRGRGRGRGRGQGRNRGRGRGRRLGVISNTRENDNDPDADSYEPAVGKRNKRGP</sequence>
<keyword evidence="4" id="KW-1185">Reference proteome</keyword>
<evidence type="ECO:0000313" key="4">
    <source>
        <dbReference type="Proteomes" id="UP001373714"/>
    </source>
</evidence>
<organism evidence="3 4">
    <name type="scientific">Orbilia blumenaviensis</name>
    <dbReference type="NCBI Taxonomy" id="1796055"/>
    <lineage>
        <taxon>Eukaryota</taxon>
        <taxon>Fungi</taxon>
        <taxon>Dikarya</taxon>
        <taxon>Ascomycota</taxon>
        <taxon>Pezizomycotina</taxon>
        <taxon>Orbiliomycetes</taxon>
        <taxon>Orbiliales</taxon>
        <taxon>Orbiliaceae</taxon>
        <taxon>Orbilia</taxon>
    </lineage>
</organism>
<dbReference type="Proteomes" id="UP001373714">
    <property type="component" value="Unassembled WGS sequence"/>
</dbReference>
<dbReference type="AlphaFoldDB" id="A0AAV9VJT2"/>
<dbReference type="EMBL" id="JAVHNS010000002">
    <property type="protein sequence ID" value="KAK6362149.1"/>
    <property type="molecule type" value="Genomic_DNA"/>
</dbReference>
<evidence type="ECO:0000313" key="3">
    <source>
        <dbReference type="EMBL" id="KAK6362149.1"/>
    </source>
</evidence>
<name>A0AAV9VJT2_9PEZI</name>
<gene>
    <name evidence="3" type="ORF">TWF730_005846</name>
</gene>
<comment type="caution">
    <text evidence="3">The sequence shown here is derived from an EMBL/GenBank/DDBJ whole genome shotgun (WGS) entry which is preliminary data.</text>
</comment>
<feature type="compositionally biased region" description="Basic residues" evidence="1">
    <location>
        <begin position="477"/>
        <end position="499"/>
    </location>
</feature>
<accession>A0AAV9VJT2</accession>
<reference evidence="3 4" key="1">
    <citation type="submission" date="2019-10" db="EMBL/GenBank/DDBJ databases">
        <authorList>
            <person name="Palmer J.M."/>
        </authorList>
    </citation>
    <scope>NUCLEOTIDE SEQUENCE [LARGE SCALE GENOMIC DNA]</scope>
    <source>
        <strain evidence="3 4">TWF730</strain>
    </source>
</reference>
<feature type="chain" id="PRO_5043776746" evidence="2">
    <location>
        <begin position="23"/>
        <end position="530"/>
    </location>
</feature>
<feature type="region of interest" description="Disordered" evidence="1">
    <location>
        <begin position="441"/>
        <end position="530"/>
    </location>
</feature>